<dbReference type="Proteomes" id="UP000597444">
    <property type="component" value="Unassembled WGS sequence"/>
</dbReference>
<proteinExistence type="predicted"/>
<feature type="compositionally biased region" description="Basic and acidic residues" evidence="1">
    <location>
        <begin position="70"/>
        <end position="94"/>
    </location>
</feature>
<name>A0A8J3MWY3_9CHLR</name>
<dbReference type="RefSeq" id="WP_220201320.1">
    <property type="nucleotide sequence ID" value="NZ_BNJK01000001.1"/>
</dbReference>
<dbReference type="EMBL" id="BNJK01000001">
    <property type="protein sequence ID" value="GHO90354.1"/>
    <property type="molecule type" value="Genomic_DNA"/>
</dbReference>
<protein>
    <submittedName>
        <fullName evidence="2">Uncharacterized protein</fullName>
    </submittedName>
</protein>
<organism evidence="2 3">
    <name type="scientific">Reticulibacter mediterranei</name>
    <dbReference type="NCBI Taxonomy" id="2778369"/>
    <lineage>
        <taxon>Bacteria</taxon>
        <taxon>Bacillati</taxon>
        <taxon>Chloroflexota</taxon>
        <taxon>Ktedonobacteria</taxon>
        <taxon>Ktedonobacterales</taxon>
        <taxon>Reticulibacteraceae</taxon>
        <taxon>Reticulibacter</taxon>
    </lineage>
</organism>
<keyword evidence="3" id="KW-1185">Reference proteome</keyword>
<evidence type="ECO:0000313" key="3">
    <source>
        <dbReference type="Proteomes" id="UP000597444"/>
    </source>
</evidence>
<sequence>MPRYRITISAPNKEAVADLIRKHRINVFDHGRQSPEDGPYIVDALADDAQMRLLETQGYKVECHEDVDEAGSHRQREVSRENRYLRQQDQEKSH</sequence>
<accession>A0A8J3MWY3</accession>
<comment type="caution">
    <text evidence="2">The sequence shown here is derived from an EMBL/GenBank/DDBJ whole genome shotgun (WGS) entry which is preliminary data.</text>
</comment>
<evidence type="ECO:0000256" key="1">
    <source>
        <dbReference type="SAM" id="MobiDB-lite"/>
    </source>
</evidence>
<dbReference type="AlphaFoldDB" id="A0A8J3MWY3"/>
<gene>
    <name evidence="2" type="ORF">KSF_004020</name>
</gene>
<evidence type="ECO:0000313" key="2">
    <source>
        <dbReference type="EMBL" id="GHO90354.1"/>
    </source>
</evidence>
<reference evidence="2" key="1">
    <citation type="submission" date="2020-10" db="EMBL/GenBank/DDBJ databases">
        <title>Taxonomic study of unclassified bacteria belonging to the class Ktedonobacteria.</title>
        <authorList>
            <person name="Yabe S."/>
            <person name="Wang C.M."/>
            <person name="Zheng Y."/>
            <person name="Sakai Y."/>
            <person name="Cavaletti L."/>
            <person name="Monciardini P."/>
            <person name="Donadio S."/>
        </authorList>
    </citation>
    <scope>NUCLEOTIDE SEQUENCE</scope>
    <source>
        <strain evidence="2">ID150040</strain>
    </source>
</reference>
<feature type="region of interest" description="Disordered" evidence="1">
    <location>
        <begin position="66"/>
        <end position="94"/>
    </location>
</feature>